<dbReference type="Proteomes" id="UP001165121">
    <property type="component" value="Unassembled WGS sequence"/>
</dbReference>
<organism evidence="1 2">
    <name type="scientific">Phytophthora fragariaefolia</name>
    <dbReference type="NCBI Taxonomy" id="1490495"/>
    <lineage>
        <taxon>Eukaryota</taxon>
        <taxon>Sar</taxon>
        <taxon>Stramenopiles</taxon>
        <taxon>Oomycota</taxon>
        <taxon>Peronosporomycetes</taxon>
        <taxon>Peronosporales</taxon>
        <taxon>Peronosporaceae</taxon>
        <taxon>Phytophthora</taxon>
    </lineage>
</organism>
<comment type="caution">
    <text evidence="1">The sequence shown here is derived from an EMBL/GenBank/DDBJ whole genome shotgun (WGS) entry which is preliminary data.</text>
</comment>
<dbReference type="OrthoDB" id="146331at2759"/>
<evidence type="ECO:0000313" key="2">
    <source>
        <dbReference type="Proteomes" id="UP001165121"/>
    </source>
</evidence>
<sequence>MPTPSEIQSRFGSTAPPSQYALYSCSGINDNDATKELDFDPATDQRRDYYIGPFMSSDGTGIRRLSVEAECPSGRHSVKPGVLSLITSTATQLVTVSAFA</sequence>
<reference evidence="1" key="1">
    <citation type="submission" date="2023-04" db="EMBL/GenBank/DDBJ databases">
        <title>Phytophthora fragariaefolia NBRC 109709.</title>
        <authorList>
            <person name="Ichikawa N."/>
            <person name="Sato H."/>
            <person name="Tonouchi N."/>
        </authorList>
    </citation>
    <scope>NUCLEOTIDE SEQUENCE</scope>
    <source>
        <strain evidence="1">NBRC 109709</strain>
    </source>
</reference>
<name>A0A9W7D718_9STRA</name>
<dbReference type="EMBL" id="BSXT01004892">
    <property type="protein sequence ID" value="GMF59190.1"/>
    <property type="molecule type" value="Genomic_DNA"/>
</dbReference>
<dbReference type="AlphaFoldDB" id="A0A9W7D718"/>
<protein>
    <submittedName>
        <fullName evidence="1">Unnamed protein product</fullName>
    </submittedName>
</protein>
<accession>A0A9W7D718</accession>
<keyword evidence="2" id="KW-1185">Reference proteome</keyword>
<evidence type="ECO:0000313" key="1">
    <source>
        <dbReference type="EMBL" id="GMF59190.1"/>
    </source>
</evidence>
<proteinExistence type="predicted"/>
<gene>
    <name evidence="1" type="ORF">Pfra01_002555300</name>
</gene>